<feature type="region of interest" description="Disordered" evidence="11">
    <location>
        <begin position="216"/>
        <end position="236"/>
    </location>
</feature>
<dbReference type="OrthoDB" id="9790784at2"/>
<organism evidence="15 16">
    <name type="scientific">Marilutibacter aestuarii</name>
    <dbReference type="NCBI Taxonomy" id="1706195"/>
    <lineage>
        <taxon>Bacteria</taxon>
        <taxon>Pseudomonadati</taxon>
        <taxon>Pseudomonadota</taxon>
        <taxon>Gammaproteobacteria</taxon>
        <taxon>Lysobacterales</taxon>
        <taxon>Lysobacteraceae</taxon>
        <taxon>Marilutibacter</taxon>
    </lineage>
</organism>
<dbReference type="PROSITE" id="PS00138">
    <property type="entry name" value="SUBTILASE_SER"/>
    <property type="match status" value="1"/>
</dbReference>
<evidence type="ECO:0000256" key="4">
    <source>
        <dbReference type="ARBA" id="ARBA00022670"/>
    </source>
</evidence>
<evidence type="ECO:0000256" key="3">
    <source>
        <dbReference type="ARBA" id="ARBA00022525"/>
    </source>
</evidence>
<dbReference type="SUPFAM" id="SSF52743">
    <property type="entry name" value="Subtilisin-like"/>
    <property type="match status" value="1"/>
</dbReference>
<evidence type="ECO:0000256" key="6">
    <source>
        <dbReference type="ARBA" id="ARBA00022801"/>
    </source>
</evidence>
<feature type="domain" description="P/Homo B" evidence="14">
    <location>
        <begin position="578"/>
        <end position="701"/>
    </location>
</feature>
<keyword evidence="8" id="KW-0865">Zymogen</keyword>
<feature type="chain" id="PRO_5021343790" evidence="12">
    <location>
        <begin position="30"/>
        <end position="701"/>
    </location>
</feature>
<gene>
    <name evidence="15" type="ORF">FKV25_04725</name>
</gene>
<dbReference type="GO" id="GO:0006508">
    <property type="term" value="P:proteolysis"/>
    <property type="evidence" value="ECO:0007669"/>
    <property type="project" value="UniProtKB-KW"/>
</dbReference>
<dbReference type="Proteomes" id="UP000318212">
    <property type="component" value="Unassembled WGS sequence"/>
</dbReference>
<evidence type="ECO:0000256" key="2">
    <source>
        <dbReference type="ARBA" id="ARBA00011073"/>
    </source>
</evidence>
<proteinExistence type="inferred from homology"/>
<dbReference type="RefSeq" id="WP_141517650.1">
    <property type="nucleotide sequence ID" value="NZ_VICE01000046.1"/>
</dbReference>
<evidence type="ECO:0000259" key="14">
    <source>
        <dbReference type="PROSITE" id="PS51829"/>
    </source>
</evidence>
<feature type="active site" description="Charge relay system" evidence="9">
    <location>
        <position position="175"/>
    </location>
</feature>
<dbReference type="PANTHER" id="PTHR43806">
    <property type="entry name" value="PEPTIDASE S8"/>
    <property type="match status" value="1"/>
</dbReference>
<dbReference type="PROSITE" id="PS51829">
    <property type="entry name" value="P_HOMO_B"/>
    <property type="match status" value="1"/>
</dbReference>
<evidence type="ECO:0000313" key="16">
    <source>
        <dbReference type="Proteomes" id="UP000318212"/>
    </source>
</evidence>
<dbReference type="InterPro" id="IPR035986">
    <property type="entry name" value="PKD_dom_sf"/>
</dbReference>
<evidence type="ECO:0000256" key="8">
    <source>
        <dbReference type="ARBA" id="ARBA00023145"/>
    </source>
</evidence>
<dbReference type="Gene3D" id="3.40.50.200">
    <property type="entry name" value="Peptidase S8/S53 domain"/>
    <property type="match status" value="1"/>
</dbReference>
<dbReference type="PROSITE" id="PS00136">
    <property type="entry name" value="SUBTILASE_ASP"/>
    <property type="match status" value="1"/>
</dbReference>
<evidence type="ECO:0000313" key="15">
    <source>
        <dbReference type="EMBL" id="TQD48855.1"/>
    </source>
</evidence>
<evidence type="ECO:0000256" key="5">
    <source>
        <dbReference type="ARBA" id="ARBA00022729"/>
    </source>
</evidence>
<dbReference type="InterPro" id="IPR023827">
    <property type="entry name" value="Peptidase_S8_Asp-AS"/>
</dbReference>
<dbReference type="InterPro" id="IPR000601">
    <property type="entry name" value="PKD_dom"/>
</dbReference>
<dbReference type="EMBL" id="VICE01000046">
    <property type="protein sequence ID" value="TQD48855.1"/>
    <property type="molecule type" value="Genomic_DNA"/>
</dbReference>
<dbReference type="PROSITE" id="PS00137">
    <property type="entry name" value="SUBTILASE_HIS"/>
    <property type="match status" value="1"/>
</dbReference>
<dbReference type="GO" id="GO:0005576">
    <property type="term" value="C:extracellular region"/>
    <property type="evidence" value="ECO:0007669"/>
    <property type="project" value="UniProtKB-SubCell"/>
</dbReference>
<evidence type="ECO:0000256" key="12">
    <source>
        <dbReference type="SAM" id="SignalP"/>
    </source>
</evidence>
<dbReference type="Pfam" id="PF00082">
    <property type="entry name" value="Peptidase_S8"/>
    <property type="match status" value="1"/>
</dbReference>
<name>A0A508ANY4_9GAMM</name>
<comment type="caution">
    <text evidence="15">The sequence shown here is derived from an EMBL/GenBank/DDBJ whole genome shotgun (WGS) entry which is preliminary data.</text>
</comment>
<dbReference type="GO" id="GO:0004252">
    <property type="term" value="F:serine-type endopeptidase activity"/>
    <property type="evidence" value="ECO:0007669"/>
    <property type="project" value="UniProtKB-UniRule"/>
</dbReference>
<dbReference type="InterPro" id="IPR022409">
    <property type="entry name" value="PKD/Chitinase_dom"/>
</dbReference>
<dbReference type="InterPro" id="IPR023828">
    <property type="entry name" value="Peptidase_S8_Ser-AS"/>
</dbReference>
<dbReference type="PRINTS" id="PR00723">
    <property type="entry name" value="SUBTILISIN"/>
</dbReference>
<dbReference type="CDD" id="cd00146">
    <property type="entry name" value="PKD"/>
    <property type="match status" value="1"/>
</dbReference>
<dbReference type="SUPFAM" id="SSF49785">
    <property type="entry name" value="Galactose-binding domain-like"/>
    <property type="match status" value="1"/>
</dbReference>
<keyword evidence="5 12" id="KW-0732">Signal</keyword>
<feature type="active site" description="Charge relay system" evidence="9">
    <location>
        <position position="237"/>
    </location>
</feature>
<evidence type="ECO:0000256" key="1">
    <source>
        <dbReference type="ARBA" id="ARBA00004613"/>
    </source>
</evidence>
<dbReference type="SUPFAM" id="SSF49299">
    <property type="entry name" value="PKD domain"/>
    <property type="match status" value="1"/>
</dbReference>
<evidence type="ECO:0000259" key="13">
    <source>
        <dbReference type="PROSITE" id="PS50093"/>
    </source>
</evidence>
<keyword evidence="4 9" id="KW-0645">Protease</keyword>
<dbReference type="InterPro" id="IPR050131">
    <property type="entry name" value="Peptidase_S8_subtilisin-like"/>
</dbReference>
<dbReference type="PANTHER" id="PTHR43806:SF11">
    <property type="entry name" value="CEREVISIN-RELATED"/>
    <property type="match status" value="1"/>
</dbReference>
<sequence>MSVGSKIAMRPHLLALFTASILAHGAATAAEVAAIPAAQPQQTFNQFIVKYREGSEARGSVDGARRALGRANRTLGALRGNGAGLSHFRRMAVGADVVRAGKALDRVEANALMRQIAADPNVEYVQPDYMVRTLATPNDPRYDEQWHYKNSAVGANVAGAWDTTNGNGVVVAVVDSGIVAHPDLDANVLPGYDMVASTSGLGLGCIFAGLPSNCGSSNDGDGRDADPTDADSAGSIHGTHVAGTIAAVTNNGIGVAGVAHGARVVPVRVMGVGGVGVTSDIADGIIWASGGAVAGAPTNPNPAEVINLSLGGNQACSETPAYQDAVDLALANGSVVVAAAGNSNIDVAGASPAGCNGVISVAASDISGNRSWFSSWGDSIDITAPGGETCSPNTEFLPLGESTSGKCAQNHTSEGILSTLDGGGYAYYQGTSMATPHVAGIIALMQAAASTPRTPEQVRQILADTARPIPAAKCPGGCGPGLVDAQAAVLAVAGGTPPANTPPTAQFTSSINGLTVTFSDASSDSDGSIVSRSWTFGDGGTSTASGPSRTYAAAGTYTVTLTVTDDDGASASTSSQVTVTDGGLGDVVQTYSNPVDIQISDNSVAQSVINVTGRTGNAPGFVPVSVDIRHTYRGDLKVELVAPDGSAYLLKNYSFFDGADNVIGTAYLDLSSESKNGAWRLRVTDNAVNDTGYINNWSIRF</sequence>
<dbReference type="Gene3D" id="2.60.120.260">
    <property type="entry name" value="Galactose-binding domain-like"/>
    <property type="match status" value="1"/>
</dbReference>
<reference evidence="15 16" key="1">
    <citation type="submission" date="2019-06" db="EMBL/GenBank/DDBJ databases">
        <title>Lysobacter alkalisoli sp. nov. isolated from saline soil.</title>
        <authorList>
            <person name="Sun J.-Q."/>
            <person name="Xu L."/>
        </authorList>
    </citation>
    <scope>NUCLEOTIDE SEQUENCE [LARGE SCALE GENOMIC DNA]</scope>
    <source>
        <strain evidence="15 16">JCM 31130</strain>
    </source>
</reference>
<feature type="active site" description="Charge relay system" evidence="9">
    <location>
        <position position="432"/>
    </location>
</feature>
<dbReference type="InterPro" id="IPR008979">
    <property type="entry name" value="Galactose-bd-like_sf"/>
</dbReference>
<dbReference type="Pfam" id="PF01483">
    <property type="entry name" value="P_proprotein"/>
    <property type="match status" value="1"/>
</dbReference>
<accession>A0A508ANY4</accession>
<feature type="domain" description="PKD" evidence="13">
    <location>
        <begin position="499"/>
        <end position="584"/>
    </location>
</feature>
<dbReference type="PROSITE" id="PS51892">
    <property type="entry name" value="SUBTILASE"/>
    <property type="match status" value="1"/>
</dbReference>
<keyword evidence="16" id="KW-1185">Reference proteome</keyword>
<dbReference type="AlphaFoldDB" id="A0A508ANY4"/>
<dbReference type="InterPro" id="IPR013783">
    <property type="entry name" value="Ig-like_fold"/>
</dbReference>
<dbReference type="SMART" id="SM00089">
    <property type="entry name" value="PKD"/>
    <property type="match status" value="1"/>
</dbReference>
<dbReference type="PROSITE" id="PS50093">
    <property type="entry name" value="PKD"/>
    <property type="match status" value="1"/>
</dbReference>
<feature type="signal peptide" evidence="12">
    <location>
        <begin position="1"/>
        <end position="29"/>
    </location>
</feature>
<comment type="similarity">
    <text evidence="2 9 10">Belongs to the peptidase S8 family.</text>
</comment>
<protein>
    <submittedName>
        <fullName evidence="15">S8 family serine peptidase</fullName>
    </submittedName>
</protein>
<dbReference type="InterPro" id="IPR015500">
    <property type="entry name" value="Peptidase_S8_subtilisin-rel"/>
</dbReference>
<dbReference type="Gene3D" id="2.60.40.10">
    <property type="entry name" value="Immunoglobulins"/>
    <property type="match status" value="1"/>
</dbReference>
<dbReference type="InterPro" id="IPR036852">
    <property type="entry name" value="Peptidase_S8/S53_dom_sf"/>
</dbReference>
<keyword evidence="3" id="KW-0964">Secreted</keyword>
<evidence type="ECO:0000256" key="10">
    <source>
        <dbReference type="RuleBase" id="RU003355"/>
    </source>
</evidence>
<evidence type="ECO:0000256" key="7">
    <source>
        <dbReference type="ARBA" id="ARBA00022825"/>
    </source>
</evidence>
<dbReference type="FunFam" id="3.40.50.200:FF:000022">
    <property type="entry name" value="Extracellular protease"/>
    <property type="match status" value="1"/>
</dbReference>
<evidence type="ECO:0000256" key="11">
    <source>
        <dbReference type="SAM" id="MobiDB-lite"/>
    </source>
</evidence>
<dbReference type="InterPro" id="IPR002884">
    <property type="entry name" value="P_dom"/>
</dbReference>
<keyword evidence="6 9" id="KW-0378">Hydrolase</keyword>
<keyword evidence="7 9" id="KW-0720">Serine protease</keyword>
<dbReference type="InterPro" id="IPR022398">
    <property type="entry name" value="Peptidase_S8_His-AS"/>
</dbReference>
<dbReference type="Pfam" id="PF18911">
    <property type="entry name" value="PKD_4"/>
    <property type="match status" value="1"/>
</dbReference>
<evidence type="ECO:0000256" key="9">
    <source>
        <dbReference type="PROSITE-ProRule" id="PRU01240"/>
    </source>
</evidence>
<comment type="subcellular location">
    <subcellularLocation>
        <location evidence="1">Secreted</location>
    </subcellularLocation>
</comment>
<dbReference type="InterPro" id="IPR000209">
    <property type="entry name" value="Peptidase_S8/S53_dom"/>
</dbReference>